<dbReference type="AlphaFoldDB" id="A0A0J7MNR5"/>
<reference evidence="1 2" key="1">
    <citation type="submission" date="2015-04" db="EMBL/GenBank/DDBJ databases">
        <title>Lasius niger genome sequencing.</title>
        <authorList>
            <person name="Konorov E.A."/>
            <person name="Nikitin M.A."/>
            <person name="Kirill M.V."/>
            <person name="Chang P."/>
        </authorList>
    </citation>
    <scope>NUCLEOTIDE SEQUENCE [LARGE SCALE GENOMIC DNA]</scope>
    <source>
        <tissue evidence="1">Whole</tissue>
    </source>
</reference>
<protein>
    <submittedName>
        <fullName evidence="1">Rna helicase</fullName>
    </submittedName>
</protein>
<dbReference type="EMBL" id="LBMM01027101">
    <property type="protein sequence ID" value="KMQ82235.1"/>
    <property type="molecule type" value="Genomic_DNA"/>
</dbReference>
<proteinExistence type="predicted"/>
<sequence length="144" mass="15210">MAAAVRGPLYGMGRDRLIPESSRSRIDSSGPSQGCAHGVRVIAANHVAARDNAGKRHAQGRVGGAGTRGVAIIILLRPVGQSWRNSSTADFPQAGCHGPCLWFSVQLAPCSPLSIHVRYPPTISQDSWPIAVLYLLLCPPIAPP</sequence>
<evidence type="ECO:0000313" key="2">
    <source>
        <dbReference type="Proteomes" id="UP000036403"/>
    </source>
</evidence>
<keyword evidence="2" id="KW-1185">Reference proteome</keyword>
<gene>
    <name evidence="1" type="ORF">RF55_23701</name>
</gene>
<comment type="caution">
    <text evidence="1">The sequence shown here is derived from an EMBL/GenBank/DDBJ whole genome shotgun (WGS) entry which is preliminary data.</text>
</comment>
<name>A0A0J7MNR5_LASNI</name>
<organism evidence="1 2">
    <name type="scientific">Lasius niger</name>
    <name type="common">Black garden ant</name>
    <dbReference type="NCBI Taxonomy" id="67767"/>
    <lineage>
        <taxon>Eukaryota</taxon>
        <taxon>Metazoa</taxon>
        <taxon>Ecdysozoa</taxon>
        <taxon>Arthropoda</taxon>
        <taxon>Hexapoda</taxon>
        <taxon>Insecta</taxon>
        <taxon>Pterygota</taxon>
        <taxon>Neoptera</taxon>
        <taxon>Endopterygota</taxon>
        <taxon>Hymenoptera</taxon>
        <taxon>Apocrita</taxon>
        <taxon>Aculeata</taxon>
        <taxon>Formicoidea</taxon>
        <taxon>Formicidae</taxon>
        <taxon>Formicinae</taxon>
        <taxon>Lasius</taxon>
        <taxon>Lasius</taxon>
    </lineage>
</organism>
<keyword evidence="1" id="KW-0067">ATP-binding</keyword>
<accession>A0A0J7MNR5</accession>
<keyword evidence="1" id="KW-0347">Helicase</keyword>
<evidence type="ECO:0000313" key="1">
    <source>
        <dbReference type="EMBL" id="KMQ82235.1"/>
    </source>
</evidence>
<keyword evidence="1" id="KW-0547">Nucleotide-binding</keyword>
<keyword evidence="1" id="KW-0378">Hydrolase</keyword>
<dbReference type="Proteomes" id="UP000036403">
    <property type="component" value="Unassembled WGS sequence"/>
</dbReference>
<dbReference type="PaxDb" id="67767-A0A0J7MNR5"/>
<dbReference type="GO" id="GO:0004386">
    <property type="term" value="F:helicase activity"/>
    <property type="evidence" value="ECO:0007669"/>
    <property type="project" value="UniProtKB-KW"/>
</dbReference>